<accession>A0A5B7FE61</accession>
<protein>
    <submittedName>
        <fullName evidence="1">Uncharacterized protein</fullName>
    </submittedName>
</protein>
<dbReference type="AlphaFoldDB" id="A0A5B7FE61"/>
<dbReference type="EMBL" id="VSRR010006755">
    <property type="protein sequence ID" value="MPC45501.1"/>
    <property type="molecule type" value="Genomic_DNA"/>
</dbReference>
<organism evidence="1 2">
    <name type="scientific">Portunus trituberculatus</name>
    <name type="common">Swimming crab</name>
    <name type="synonym">Neptunus trituberculatus</name>
    <dbReference type="NCBI Taxonomy" id="210409"/>
    <lineage>
        <taxon>Eukaryota</taxon>
        <taxon>Metazoa</taxon>
        <taxon>Ecdysozoa</taxon>
        <taxon>Arthropoda</taxon>
        <taxon>Crustacea</taxon>
        <taxon>Multicrustacea</taxon>
        <taxon>Malacostraca</taxon>
        <taxon>Eumalacostraca</taxon>
        <taxon>Eucarida</taxon>
        <taxon>Decapoda</taxon>
        <taxon>Pleocyemata</taxon>
        <taxon>Brachyura</taxon>
        <taxon>Eubrachyura</taxon>
        <taxon>Portunoidea</taxon>
        <taxon>Portunidae</taxon>
        <taxon>Portuninae</taxon>
        <taxon>Portunus</taxon>
    </lineage>
</organism>
<keyword evidence="2" id="KW-1185">Reference proteome</keyword>
<dbReference type="Proteomes" id="UP000324222">
    <property type="component" value="Unassembled WGS sequence"/>
</dbReference>
<comment type="caution">
    <text evidence="1">The sequence shown here is derived from an EMBL/GenBank/DDBJ whole genome shotgun (WGS) entry which is preliminary data.</text>
</comment>
<evidence type="ECO:0000313" key="1">
    <source>
        <dbReference type="EMBL" id="MPC45501.1"/>
    </source>
</evidence>
<evidence type="ECO:0000313" key="2">
    <source>
        <dbReference type="Proteomes" id="UP000324222"/>
    </source>
</evidence>
<sequence>MALVVSQCDGFTAHTVHQPLSNQHLARRSPPPCSSLRRIFFMALYQERRNGQHGVWAGSLRGCYHASAHANNRLEYRPCQAQGKQEEMMKGGCAGLPLISLT</sequence>
<gene>
    <name evidence="1" type="ORF">E2C01_039200</name>
</gene>
<reference evidence="1 2" key="1">
    <citation type="submission" date="2019-05" db="EMBL/GenBank/DDBJ databases">
        <title>Another draft genome of Portunus trituberculatus and its Hox gene families provides insights of decapod evolution.</title>
        <authorList>
            <person name="Jeong J.-H."/>
            <person name="Song I."/>
            <person name="Kim S."/>
            <person name="Choi T."/>
            <person name="Kim D."/>
            <person name="Ryu S."/>
            <person name="Kim W."/>
        </authorList>
    </citation>
    <scope>NUCLEOTIDE SEQUENCE [LARGE SCALE GENOMIC DNA]</scope>
    <source>
        <tissue evidence="1">Muscle</tissue>
    </source>
</reference>
<name>A0A5B7FE61_PORTR</name>
<proteinExistence type="predicted"/>